<proteinExistence type="inferred from homology"/>
<dbReference type="NCBIfam" id="NF040570">
    <property type="entry name" value="guided_TnpB"/>
    <property type="match status" value="1"/>
</dbReference>
<dbReference type="InterPro" id="IPR051399">
    <property type="entry name" value="RNA-guided_DNA_endo/Transpos"/>
</dbReference>
<dbReference type="KEGG" id="afx:JZ786_24375"/>
<name>A0A9X7Z7Q8_9BACL</name>
<gene>
    <name evidence="8" type="ORF">JZ786_24375</name>
</gene>
<evidence type="ECO:0000313" key="8">
    <source>
        <dbReference type="EMBL" id="QSO47478.1"/>
    </source>
</evidence>
<evidence type="ECO:0000256" key="3">
    <source>
        <dbReference type="ARBA" id="ARBA00022578"/>
    </source>
</evidence>
<dbReference type="InterPro" id="IPR010095">
    <property type="entry name" value="Cas12f1-like_TNB"/>
</dbReference>
<dbReference type="EMBL" id="CP071182">
    <property type="protein sequence ID" value="QSO47478.1"/>
    <property type="molecule type" value="Genomic_DNA"/>
</dbReference>
<feature type="domain" description="Probable transposase IS891/IS1136/IS1341" evidence="6">
    <location>
        <begin position="172"/>
        <end position="262"/>
    </location>
</feature>
<evidence type="ECO:0000313" key="9">
    <source>
        <dbReference type="Proteomes" id="UP000663505"/>
    </source>
</evidence>
<sequence>MELVRTLRLKLLVSPEQKQALDMTLKANRNALNFTSKVAFQNGGLSAFKKLQQLVYKQLREDFGLKSQMACNVCSAVASTYASAKSNQRMKLASFSHSKLVYSYNRDYTVQANEQTVSIGTLDKRIKVPFLVGENYLPYLLSQDWLFGSAELVPTRKGYSLHVTVKRAIDEPNLTECDAIIGVDRGMNFLAVATNQDDKAMFFKGRSIKDKKARFVRQRKDLQRKGTRSAKRKLKKLAGRENRFMTDINHQVANEVIKFAKESGNQPCIVLEDLTSINLNTTVRSGNRYWRFSWAFAQLETIIRYKAVTEGIPVLSVSPKFTSQKCPKCGHTERTNRDKKNHRFECRKCHYKLNDDLVGARNIRDRGREIRHENEIASA</sequence>
<evidence type="ECO:0000259" key="7">
    <source>
        <dbReference type="Pfam" id="PF07282"/>
    </source>
</evidence>
<protein>
    <submittedName>
        <fullName evidence="8">Transposase</fullName>
    </submittedName>
</protein>
<dbReference type="PANTHER" id="PTHR30405">
    <property type="entry name" value="TRANSPOSASE"/>
    <property type="match status" value="1"/>
</dbReference>
<reference evidence="8 9" key="1">
    <citation type="submission" date="2021-02" db="EMBL/GenBank/DDBJ databases">
        <title>Alicyclobacillus curvatus sp. nov. and Alicyclobacillus mengziensis sp. nov., two acidophilic bacteria isolated from acid mine drainage.</title>
        <authorList>
            <person name="Huang Y."/>
        </authorList>
    </citation>
    <scope>NUCLEOTIDE SEQUENCE [LARGE SCALE GENOMIC DNA]</scope>
    <source>
        <strain evidence="8 9">S30H14</strain>
    </source>
</reference>
<dbReference type="GO" id="GO:0006310">
    <property type="term" value="P:DNA recombination"/>
    <property type="evidence" value="ECO:0007669"/>
    <property type="project" value="UniProtKB-KW"/>
</dbReference>
<evidence type="ECO:0000256" key="5">
    <source>
        <dbReference type="ARBA" id="ARBA00023172"/>
    </source>
</evidence>
<keyword evidence="4" id="KW-0238">DNA-binding</keyword>
<organism evidence="8 9">
    <name type="scientific">Alicyclobacillus mengziensis</name>
    <dbReference type="NCBI Taxonomy" id="2931921"/>
    <lineage>
        <taxon>Bacteria</taxon>
        <taxon>Bacillati</taxon>
        <taxon>Bacillota</taxon>
        <taxon>Bacilli</taxon>
        <taxon>Bacillales</taxon>
        <taxon>Alicyclobacillaceae</taxon>
        <taxon>Alicyclobacillus</taxon>
    </lineage>
</organism>
<accession>A0A9X7Z7Q8</accession>
<comment type="similarity">
    <text evidence="2">In the N-terminal section; belongs to the transposase 2 family.</text>
</comment>
<comment type="similarity">
    <text evidence="1">In the C-terminal section; belongs to the transposase 35 family.</text>
</comment>
<dbReference type="AlphaFoldDB" id="A0A9X7Z7Q8"/>
<keyword evidence="3" id="KW-0815">Transposition</keyword>
<keyword evidence="9" id="KW-1185">Reference proteome</keyword>
<dbReference type="Pfam" id="PF07282">
    <property type="entry name" value="Cas12f1-like_TNB"/>
    <property type="match status" value="1"/>
</dbReference>
<feature type="domain" description="Cas12f1-like TNB" evidence="7">
    <location>
        <begin position="296"/>
        <end position="363"/>
    </location>
</feature>
<keyword evidence="5" id="KW-0233">DNA recombination</keyword>
<dbReference type="NCBIfam" id="TIGR01766">
    <property type="entry name" value="IS200/IS605 family accessory protein TnpB-like domain"/>
    <property type="match status" value="1"/>
</dbReference>
<dbReference type="InterPro" id="IPR001959">
    <property type="entry name" value="Transposase"/>
</dbReference>
<evidence type="ECO:0000256" key="4">
    <source>
        <dbReference type="ARBA" id="ARBA00023125"/>
    </source>
</evidence>
<evidence type="ECO:0000259" key="6">
    <source>
        <dbReference type="Pfam" id="PF01385"/>
    </source>
</evidence>
<dbReference type="GO" id="GO:0003677">
    <property type="term" value="F:DNA binding"/>
    <property type="evidence" value="ECO:0007669"/>
    <property type="project" value="UniProtKB-KW"/>
</dbReference>
<dbReference type="Proteomes" id="UP000663505">
    <property type="component" value="Chromosome"/>
</dbReference>
<dbReference type="RefSeq" id="WP_206656825.1">
    <property type="nucleotide sequence ID" value="NZ_CP071182.1"/>
</dbReference>
<evidence type="ECO:0000256" key="2">
    <source>
        <dbReference type="ARBA" id="ARBA00011044"/>
    </source>
</evidence>
<dbReference type="Pfam" id="PF01385">
    <property type="entry name" value="OrfB_IS605"/>
    <property type="match status" value="1"/>
</dbReference>
<dbReference type="GO" id="GO:0032196">
    <property type="term" value="P:transposition"/>
    <property type="evidence" value="ECO:0007669"/>
    <property type="project" value="UniProtKB-KW"/>
</dbReference>
<dbReference type="PANTHER" id="PTHR30405:SF11">
    <property type="entry name" value="RNA-GUIDED DNA ENDONUCLEASE RV2885C-RELATED"/>
    <property type="match status" value="1"/>
</dbReference>
<evidence type="ECO:0000256" key="1">
    <source>
        <dbReference type="ARBA" id="ARBA00008761"/>
    </source>
</evidence>